<name>A0ABW4KTR6_9BURK</name>
<evidence type="ECO:0000313" key="3">
    <source>
        <dbReference type="Proteomes" id="UP001597304"/>
    </source>
</evidence>
<keyword evidence="1" id="KW-0472">Membrane</keyword>
<sequence length="336" mass="36868">MSAASGALTRARAYWDGLVWGLTDLRRWLGTRGLWPEVTRLALTPQGARWRITGDRRTRVEGGVPEALLIGEPDVLWGEFTLPAVGAAALEGAVSEALWRVSPLPPDQVVMAWRAQPDELGGWRVVWGVCPARVVVQGLAQVQLTDDAPVYLVQGDEQALLARGAATALQRRQQRRLDGLAIGGLVLVALALMIPLSVPLLLKRQAVVRSMTHMTTVEPMAAPVRKKLDELHQLAKLSDALTAERQLSLPVASALNRLAEKLPEDAWLDRLEASDRQVRMMGLASNATDLMTQLSKVPEFAELRTTAPTVRDEGQSRERFSFEFTWRDAESGAPAK</sequence>
<keyword evidence="1" id="KW-0812">Transmembrane</keyword>
<feature type="transmembrane region" description="Helical" evidence="1">
    <location>
        <begin position="180"/>
        <end position="202"/>
    </location>
</feature>
<keyword evidence="1" id="KW-1133">Transmembrane helix</keyword>
<keyword evidence="3" id="KW-1185">Reference proteome</keyword>
<dbReference type="Proteomes" id="UP001597304">
    <property type="component" value="Unassembled WGS sequence"/>
</dbReference>
<dbReference type="InterPro" id="IPR007813">
    <property type="entry name" value="PilN"/>
</dbReference>
<organism evidence="2 3">
    <name type="scientific">Ottowia flava</name>
    <dbReference type="NCBI Taxonomy" id="2675430"/>
    <lineage>
        <taxon>Bacteria</taxon>
        <taxon>Pseudomonadati</taxon>
        <taxon>Pseudomonadota</taxon>
        <taxon>Betaproteobacteria</taxon>
        <taxon>Burkholderiales</taxon>
        <taxon>Comamonadaceae</taxon>
        <taxon>Ottowia</taxon>
    </lineage>
</organism>
<reference evidence="3" key="1">
    <citation type="journal article" date="2019" name="Int. J. Syst. Evol. Microbiol.">
        <title>The Global Catalogue of Microorganisms (GCM) 10K type strain sequencing project: providing services to taxonomists for standard genome sequencing and annotation.</title>
        <authorList>
            <consortium name="The Broad Institute Genomics Platform"/>
            <consortium name="The Broad Institute Genome Sequencing Center for Infectious Disease"/>
            <person name="Wu L."/>
            <person name="Ma J."/>
        </authorList>
    </citation>
    <scope>NUCLEOTIDE SEQUENCE [LARGE SCALE GENOMIC DNA]</scope>
    <source>
        <strain evidence="3">LMG 29247</strain>
    </source>
</reference>
<evidence type="ECO:0000256" key="1">
    <source>
        <dbReference type="SAM" id="Phobius"/>
    </source>
</evidence>
<evidence type="ECO:0000313" key="2">
    <source>
        <dbReference type="EMBL" id="MFD1710186.1"/>
    </source>
</evidence>
<comment type="caution">
    <text evidence="2">The sequence shown here is derived from an EMBL/GenBank/DDBJ whole genome shotgun (WGS) entry which is preliminary data.</text>
</comment>
<proteinExistence type="predicted"/>
<gene>
    <name evidence="2" type="ORF">ACFSF0_06190</name>
</gene>
<protein>
    <submittedName>
        <fullName evidence="2">PilN domain-containing protein</fullName>
    </submittedName>
</protein>
<accession>A0ABW4KTR6</accession>
<dbReference type="EMBL" id="JBHUEJ010000015">
    <property type="protein sequence ID" value="MFD1710186.1"/>
    <property type="molecule type" value="Genomic_DNA"/>
</dbReference>
<dbReference type="RefSeq" id="WP_147911945.1">
    <property type="nucleotide sequence ID" value="NZ_JBHUEJ010000015.1"/>
</dbReference>
<dbReference type="Pfam" id="PF05137">
    <property type="entry name" value="PilN"/>
    <property type="match status" value="1"/>
</dbReference>